<organism evidence="3 4">
    <name type="scientific">Lachnellula suecica</name>
    <dbReference type="NCBI Taxonomy" id="602035"/>
    <lineage>
        <taxon>Eukaryota</taxon>
        <taxon>Fungi</taxon>
        <taxon>Dikarya</taxon>
        <taxon>Ascomycota</taxon>
        <taxon>Pezizomycotina</taxon>
        <taxon>Leotiomycetes</taxon>
        <taxon>Helotiales</taxon>
        <taxon>Lachnaceae</taxon>
        <taxon>Lachnellula</taxon>
    </lineage>
</organism>
<dbReference type="Gene3D" id="3.40.50.150">
    <property type="entry name" value="Vaccinia Virus protein VP39"/>
    <property type="match status" value="1"/>
</dbReference>
<evidence type="ECO:0000259" key="2">
    <source>
        <dbReference type="Pfam" id="PF13649"/>
    </source>
</evidence>
<accession>A0A8T9BYH5</accession>
<reference evidence="3 4" key="1">
    <citation type="submission" date="2018-05" db="EMBL/GenBank/DDBJ databases">
        <title>Genome sequencing and assembly of the regulated plant pathogen Lachnellula willkommii and related sister species for the development of diagnostic species identification markers.</title>
        <authorList>
            <person name="Giroux E."/>
            <person name="Bilodeau G."/>
        </authorList>
    </citation>
    <scope>NUCLEOTIDE SEQUENCE [LARGE SCALE GENOMIC DNA]</scope>
    <source>
        <strain evidence="3 4">CBS 268.59</strain>
    </source>
</reference>
<proteinExistence type="predicted"/>
<feature type="region of interest" description="Disordered" evidence="1">
    <location>
        <begin position="1"/>
        <end position="152"/>
    </location>
</feature>
<feature type="compositionally biased region" description="Low complexity" evidence="1">
    <location>
        <begin position="62"/>
        <end position="90"/>
    </location>
</feature>
<feature type="compositionally biased region" description="Polar residues" evidence="1">
    <location>
        <begin position="23"/>
        <end position="34"/>
    </location>
</feature>
<dbReference type="OrthoDB" id="2013972at2759"/>
<dbReference type="InterPro" id="IPR041698">
    <property type="entry name" value="Methyltransf_25"/>
</dbReference>
<feature type="domain" description="Methyltransferase" evidence="2">
    <location>
        <begin position="259"/>
        <end position="359"/>
    </location>
</feature>
<feature type="compositionally biased region" description="Basic residues" evidence="1">
    <location>
        <begin position="38"/>
        <end position="51"/>
    </location>
</feature>
<name>A0A8T9BYH5_9HELO</name>
<dbReference type="PANTHER" id="PTHR43591">
    <property type="entry name" value="METHYLTRANSFERASE"/>
    <property type="match status" value="1"/>
</dbReference>
<evidence type="ECO:0000256" key="1">
    <source>
        <dbReference type="SAM" id="MobiDB-lite"/>
    </source>
</evidence>
<dbReference type="AlphaFoldDB" id="A0A8T9BYH5"/>
<dbReference type="InterPro" id="IPR029063">
    <property type="entry name" value="SAM-dependent_MTases_sf"/>
</dbReference>
<sequence length="613" mass="67505">MAEAGFFFNSTTQRPDRSKPPSAHSNISPFSQAQPIKHSFKRPRSNSKSRPKTASAEHKKQQQQSPSRSNSQSNSDPAAKAKAKARPATASDEKAAHDCMSLSTPLPDYKHAANQTTKARAKAQAARAAAQANRKSQSSNSNSGSSGSRGKHAISLAESYAAVGRGETVGRSSSISSTTGSSGLTAVTSSDPPPTDTLLARPFARRNGRRHLRDLTLPYPLPCDLTELHRQTLRTMLLCQVFNGPVCSPAFNSKPPKRVLEVGCGTGFWSVMCHRHFSQRGFTSISFTGIDIAPLAPRVDSDDDMNWRFVQHDLRRVPLPFRDDEFNLIMIKDLSMVTPTTGMQQVLMDEYLRILKPGGTLEIWDGDHSLRMLLPHAPPSTREDEDDSENEEQVHTNAMGTYTLTPQTPLAAPQNQYLMDYNLWISKALETRKLTPMPCTTMRPMLFQESEDLAEIESRRLAIPLGEVRWEREGVGGAVTQGTNGHAISSKGKSRESDRKTLTAGQAALRRTALLTVVQMIESLEPLLREASGKGQDEWDRWHANMMNDLLKNNGTSWGECLEVGACSPSRCVWLRGIYPVITRHNHPFSAVATCIRSCRIVGAALDIFSDST</sequence>
<keyword evidence="4" id="KW-1185">Reference proteome</keyword>
<protein>
    <recommendedName>
        <fullName evidence="2">Methyltransferase domain-containing protein</fullName>
    </recommendedName>
</protein>
<feature type="compositionally biased region" description="Low complexity" evidence="1">
    <location>
        <begin position="169"/>
        <end position="190"/>
    </location>
</feature>
<gene>
    <name evidence="3" type="ORF">LSUE1_G008493</name>
</gene>
<dbReference type="PANTHER" id="PTHR43591:SF50">
    <property type="entry name" value="METHYLTRANSFERASE DOMAIN-CONTAINING PROTEIN-RELATED"/>
    <property type="match status" value="1"/>
</dbReference>
<dbReference type="CDD" id="cd02440">
    <property type="entry name" value="AdoMet_MTases"/>
    <property type="match status" value="1"/>
</dbReference>
<dbReference type="Pfam" id="PF13649">
    <property type="entry name" value="Methyltransf_25"/>
    <property type="match status" value="1"/>
</dbReference>
<dbReference type="Proteomes" id="UP000469558">
    <property type="component" value="Unassembled WGS sequence"/>
</dbReference>
<evidence type="ECO:0000313" key="4">
    <source>
        <dbReference type="Proteomes" id="UP000469558"/>
    </source>
</evidence>
<feature type="region of interest" description="Disordered" evidence="1">
    <location>
        <begin position="166"/>
        <end position="202"/>
    </location>
</feature>
<dbReference type="SUPFAM" id="SSF53335">
    <property type="entry name" value="S-adenosyl-L-methionine-dependent methyltransferases"/>
    <property type="match status" value="1"/>
</dbReference>
<feature type="compositionally biased region" description="Low complexity" evidence="1">
    <location>
        <begin position="112"/>
        <end position="148"/>
    </location>
</feature>
<comment type="caution">
    <text evidence="3">The sequence shown here is derived from an EMBL/GenBank/DDBJ whole genome shotgun (WGS) entry which is preliminary data.</text>
</comment>
<dbReference type="EMBL" id="QGMK01001368">
    <property type="protein sequence ID" value="TVY68940.1"/>
    <property type="molecule type" value="Genomic_DNA"/>
</dbReference>
<feature type="region of interest" description="Disordered" evidence="1">
    <location>
        <begin position="474"/>
        <end position="502"/>
    </location>
</feature>
<evidence type="ECO:0000313" key="3">
    <source>
        <dbReference type="EMBL" id="TVY68940.1"/>
    </source>
</evidence>